<dbReference type="InterPro" id="IPR029058">
    <property type="entry name" value="AB_hydrolase_fold"/>
</dbReference>
<dbReference type="Pfam" id="PF02129">
    <property type="entry name" value="Peptidase_S15"/>
    <property type="match status" value="1"/>
</dbReference>
<dbReference type="PANTHER" id="PTHR43056">
    <property type="entry name" value="PEPTIDASE S9 PROLYL OLIGOPEPTIDASE"/>
    <property type="match status" value="1"/>
</dbReference>
<protein>
    <submittedName>
        <fullName evidence="3">CocE/NonD family hydrolase</fullName>
    </submittedName>
</protein>
<keyword evidence="1 3" id="KW-0378">Hydrolase</keyword>
<evidence type="ECO:0000256" key="1">
    <source>
        <dbReference type="ARBA" id="ARBA00022801"/>
    </source>
</evidence>
<dbReference type="SUPFAM" id="SSF53474">
    <property type="entry name" value="alpha/beta-Hydrolases"/>
    <property type="match status" value="1"/>
</dbReference>
<dbReference type="InterPro" id="IPR008979">
    <property type="entry name" value="Galactose-bd-like_sf"/>
</dbReference>
<dbReference type="RefSeq" id="WP_154755163.1">
    <property type="nucleotide sequence ID" value="NZ_WMBA01000003.1"/>
</dbReference>
<proteinExistence type="predicted"/>
<reference evidence="3 4" key="1">
    <citation type="submission" date="2019-11" db="EMBL/GenBank/DDBJ databases">
        <title>Draft genome of Amycolatopsis RM579.</title>
        <authorList>
            <person name="Duangmal K."/>
            <person name="Mingma R."/>
        </authorList>
    </citation>
    <scope>NUCLEOTIDE SEQUENCE [LARGE SCALE GENOMIC DNA]</scope>
    <source>
        <strain evidence="3 4">RM579</strain>
    </source>
</reference>
<dbReference type="NCBIfam" id="TIGR00976">
    <property type="entry name" value="CocE_NonD"/>
    <property type="match status" value="1"/>
</dbReference>
<dbReference type="InterPro" id="IPR013736">
    <property type="entry name" value="Xaa-Pro_dipept_C"/>
</dbReference>
<dbReference type="SMART" id="SM00939">
    <property type="entry name" value="PepX_C"/>
    <property type="match status" value="1"/>
</dbReference>
<name>A0A6N7Z034_9PSEU</name>
<organism evidence="3 4">
    <name type="scientific">Amycolatopsis pithecellobii</name>
    <dbReference type="NCBI Taxonomy" id="664692"/>
    <lineage>
        <taxon>Bacteria</taxon>
        <taxon>Bacillati</taxon>
        <taxon>Actinomycetota</taxon>
        <taxon>Actinomycetes</taxon>
        <taxon>Pseudonocardiales</taxon>
        <taxon>Pseudonocardiaceae</taxon>
        <taxon>Amycolatopsis</taxon>
    </lineage>
</organism>
<evidence type="ECO:0000259" key="2">
    <source>
        <dbReference type="SMART" id="SM00939"/>
    </source>
</evidence>
<dbReference type="Gene3D" id="3.40.50.1820">
    <property type="entry name" value="alpha/beta hydrolase"/>
    <property type="match status" value="1"/>
</dbReference>
<dbReference type="Pfam" id="PF08530">
    <property type="entry name" value="PepX_C"/>
    <property type="match status" value="1"/>
</dbReference>
<dbReference type="InterPro" id="IPR000383">
    <property type="entry name" value="Xaa-Pro-like_dom"/>
</dbReference>
<sequence length="583" mass="65803">MDKIQPETPVIADGMHIEWDIPIEMSDGIVLRADLFRPIGDGRYPVILSMGPYGKGYLIQEGWPSAWELMIKYYPEVAEGSTNKYQSWEVVDPEKWVPKGYACLRIDSRGSGRSPGFLDYWQPRETEDVAECIEWAAVQSWSTGNIGMNGISYFAVNQWMVAKHSPPSLKACCIWEGFSDLYREVWFNGGIANDFGPNTFEMQGARLQYGRGENGPRNPVTGQLVTGDVTLSEEELAANRFNPSSLQRDHPFDDEYYRARTADLSKMTVPFLSAGNWGGQPQHPRGNVEGFVRAPAEQKWLEMHGFEHWTSFYTDAGIALQQRFFDHFLKGADNGWDKEPRVQLHIRHPGEKFVLRMENEWPIARTQWTKFYLDPDGMGLSTQEPSTTEAVSFEALGEGLNFTTPPLEEPLEITGQAAAKMVVSSTTTDADLFLVLRVFDPQGKEVLFRGSMDPKTPVAQGWLRASMRKLDPELSTPYRPHHTMDETQPLEPGVPVPLDIEFHPTSIVVPVGYRLVFTVLGRDFEHGEEQNSMSNVKFSMKGCGPFTHTNEFYRPKEIFGGTTTIHFDEGSRPYVLLPVIPAA</sequence>
<dbReference type="InterPro" id="IPR050585">
    <property type="entry name" value="Xaa-Pro_dipeptidyl-ppase/CocE"/>
</dbReference>
<accession>A0A6N7Z034</accession>
<dbReference type="AlphaFoldDB" id="A0A6N7Z034"/>
<dbReference type="InterPro" id="IPR005674">
    <property type="entry name" value="CocE/Ser_esterase"/>
</dbReference>
<gene>
    <name evidence="3" type="ORF">GKO32_02765</name>
</gene>
<dbReference type="OrthoDB" id="5240615at2"/>
<dbReference type="Gene3D" id="2.60.120.260">
    <property type="entry name" value="Galactose-binding domain-like"/>
    <property type="match status" value="1"/>
</dbReference>
<keyword evidence="4" id="KW-1185">Reference proteome</keyword>
<dbReference type="GO" id="GO:0008239">
    <property type="term" value="F:dipeptidyl-peptidase activity"/>
    <property type="evidence" value="ECO:0007669"/>
    <property type="project" value="InterPro"/>
</dbReference>
<dbReference type="Gene3D" id="1.10.3020.20">
    <property type="match status" value="1"/>
</dbReference>
<evidence type="ECO:0000313" key="4">
    <source>
        <dbReference type="Proteomes" id="UP000440096"/>
    </source>
</evidence>
<feature type="domain" description="Xaa-Pro dipeptidyl-peptidase C-terminal" evidence="2">
    <location>
        <begin position="322"/>
        <end position="576"/>
    </location>
</feature>
<dbReference type="Proteomes" id="UP000440096">
    <property type="component" value="Unassembled WGS sequence"/>
</dbReference>
<evidence type="ECO:0000313" key="3">
    <source>
        <dbReference type="EMBL" id="MTD52900.1"/>
    </source>
</evidence>
<dbReference type="EMBL" id="WMBA01000003">
    <property type="protein sequence ID" value="MTD52900.1"/>
    <property type="molecule type" value="Genomic_DNA"/>
</dbReference>
<dbReference type="SUPFAM" id="SSF49785">
    <property type="entry name" value="Galactose-binding domain-like"/>
    <property type="match status" value="1"/>
</dbReference>
<comment type="caution">
    <text evidence="3">The sequence shown here is derived from an EMBL/GenBank/DDBJ whole genome shotgun (WGS) entry which is preliminary data.</text>
</comment>
<dbReference type="PANTHER" id="PTHR43056:SF10">
    <property type="entry name" value="COCE_NOND FAMILY, PUTATIVE (AFU_ORTHOLOGUE AFUA_7G00600)-RELATED"/>
    <property type="match status" value="1"/>
</dbReference>